<feature type="domain" description="AAA+ ATPase" evidence="2">
    <location>
        <begin position="376"/>
        <end position="503"/>
    </location>
</feature>
<proteinExistence type="predicted"/>
<sequence length="683" mass="78230">MNVLDSWLVPDSRSSKKMNTPAEIFKFFREKDSKTAQLSDISSDQSETPEIISETVVEPPSSGVSIASVLMPQKTQQVKQPETKPLHDPHHVVLKYKTKQPKSSQDSLLKNGRFPIQSARLRPDSLVVKLKISPAKLKSLDKPEPTQIIDLEAEPVPEPVKRPKPMNSFFQSVADRARKAEIAETSKKQRVQSMELPVLKKDDFMVYDNTIDTTDTISISAASFLHKTSIPQDIDEMTFTDQEHSQFVNHYNTTKPKPLNSSYIYSQSADTMDQVVAERYGRLTDPAFERFFNTSFDGPTTQWCDLFKPAGYRDILQPESLRTDVYLWIRNMFAKLTRVDITKRTSLLRKKRISYEMDDFLVNDFDSGEETEDEVFLPSLIIEGPTGCGKTAAVYSIVKEQLKGYVYELNSGQNRARRNISFHLKQIGTTKDVKHSQDHGLILFDDVDLIDPEDDKEFWTAAMELLTYSYRPVIFTTNDIAKVPANIVRQSTVYCFQNVDNQLKTTYLDLVALKMRLKLDPLILQDLAALDLRHALMELQLWGDRCAIPENGLAEVQKRAHTEPQQSKSLRSLDLEHDLEYCRSFAEPEPENFENVLNRHTLDFYSSKMLIKGSRMRAARYVDGDDYLQQHPGCSLNRLSSGRFAADVTPFIKEMARGEMVRVQLNQPRVFGLDPMEYFDKLF</sequence>
<gene>
    <name evidence="3" type="ORF">OGAPHI_006572</name>
</gene>
<dbReference type="SUPFAM" id="SSF52540">
    <property type="entry name" value="P-loop containing nucleoside triphosphate hydrolases"/>
    <property type="match status" value="1"/>
</dbReference>
<evidence type="ECO:0000259" key="2">
    <source>
        <dbReference type="SMART" id="SM00382"/>
    </source>
</evidence>
<dbReference type="GO" id="GO:0005634">
    <property type="term" value="C:nucleus"/>
    <property type="evidence" value="ECO:0007669"/>
    <property type="project" value="TreeGrafter"/>
</dbReference>
<dbReference type="GO" id="GO:0003677">
    <property type="term" value="F:DNA binding"/>
    <property type="evidence" value="ECO:0007669"/>
    <property type="project" value="TreeGrafter"/>
</dbReference>
<dbReference type="Gene3D" id="3.40.50.300">
    <property type="entry name" value="P-loop containing nucleotide triphosphate hydrolases"/>
    <property type="match status" value="1"/>
</dbReference>
<evidence type="ECO:0000256" key="1">
    <source>
        <dbReference type="ARBA" id="ARBA00022705"/>
    </source>
</evidence>
<keyword evidence="4" id="KW-1185">Reference proteome</keyword>
<dbReference type="PANTHER" id="PTHR23389">
    <property type="entry name" value="CHROMOSOME TRANSMISSION FIDELITY FACTOR 18"/>
    <property type="match status" value="1"/>
</dbReference>
<dbReference type="AlphaFoldDB" id="A0A9P8NX84"/>
<evidence type="ECO:0000313" key="3">
    <source>
        <dbReference type="EMBL" id="KAH3661165.1"/>
    </source>
</evidence>
<dbReference type="CDD" id="cd00009">
    <property type="entry name" value="AAA"/>
    <property type="match status" value="1"/>
</dbReference>
<dbReference type="GO" id="GO:0016887">
    <property type="term" value="F:ATP hydrolysis activity"/>
    <property type="evidence" value="ECO:0007669"/>
    <property type="project" value="InterPro"/>
</dbReference>
<dbReference type="PANTHER" id="PTHR23389:SF6">
    <property type="entry name" value="REPLICATION FACTOR C SUBUNIT 1"/>
    <property type="match status" value="1"/>
</dbReference>
<dbReference type="GeneID" id="70238536"/>
<dbReference type="RefSeq" id="XP_046058289.1">
    <property type="nucleotide sequence ID" value="XM_046207871.1"/>
</dbReference>
<name>A0A9P8NX84_9ASCO</name>
<reference evidence="3" key="2">
    <citation type="submission" date="2021-01" db="EMBL/GenBank/DDBJ databases">
        <authorList>
            <person name="Schikora-Tamarit M.A."/>
        </authorList>
    </citation>
    <scope>NUCLEOTIDE SEQUENCE</scope>
    <source>
        <strain evidence="3">CBS6075</strain>
    </source>
</reference>
<dbReference type="OrthoDB" id="10064318at2759"/>
<protein>
    <recommendedName>
        <fullName evidence="2">AAA+ ATPase domain-containing protein</fullName>
    </recommendedName>
</protein>
<comment type="caution">
    <text evidence="3">The sequence shown here is derived from an EMBL/GenBank/DDBJ whole genome shotgun (WGS) entry which is preliminary data.</text>
</comment>
<accession>A0A9P8NX84</accession>
<evidence type="ECO:0000313" key="4">
    <source>
        <dbReference type="Proteomes" id="UP000769157"/>
    </source>
</evidence>
<dbReference type="InterPro" id="IPR027417">
    <property type="entry name" value="P-loop_NTPase"/>
</dbReference>
<keyword evidence="1" id="KW-0235">DNA replication</keyword>
<dbReference type="InterPro" id="IPR003959">
    <property type="entry name" value="ATPase_AAA_core"/>
</dbReference>
<organism evidence="3 4">
    <name type="scientific">Ogataea philodendri</name>
    <dbReference type="NCBI Taxonomy" id="1378263"/>
    <lineage>
        <taxon>Eukaryota</taxon>
        <taxon>Fungi</taxon>
        <taxon>Dikarya</taxon>
        <taxon>Ascomycota</taxon>
        <taxon>Saccharomycotina</taxon>
        <taxon>Pichiomycetes</taxon>
        <taxon>Pichiales</taxon>
        <taxon>Pichiaceae</taxon>
        <taxon>Ogataea</taxon>
    </lineage>
</organism>
<dbReference type="SMART" id="SM00382">
    <property type="entry name" value="AAA"/>
    <property type="match status" value="1"/>
</dbReference>
<dbReference type="GO" id="GO:0005524">
    <property type="term" value="F:ATP binding"/>
    <property type="evidence" value="ECO:0007669"/>
    <property type="project" value="InterPro"/>
</dbReference>
<dbReference type="InterPro" id="IPR003593">
    <property type="entry name" value="AAA+_ATPase"/>
</dbReference>
<dbReference type="GO" id="GO:0006260">
    <property type="term" value="P:DNA replication"/>
    <property type="evidence" value="ECO:0007669"/>
    <property type="project" value="UniProtKB-KW"/>
</dbReference>
<dbReference type="Proteomes" id="UP000769157">
    <property type="component" value="Unassembled WGS sequence"/>
</dbReference>
<reference evidence="3" key="1">
    <citation type="journal article" date="2021" name="Open Biol.">
        <title>Shared evolutionary footprints suggest mitochondrial oxidative damage underlies multiple complex I losses in fungi.</title>
        <authorList>
            <person name="Schikora-Tamarit M.A."/>
            <person name="Marcet-Houben M."/>
            <person name="Nosek J."/>
            <person name="Gabaldon T."/>
        </authorList>
    </citation>
    <scope>NUCLEOTIDE SEQUENCE</scope>
    <source>
        <strain evidence="3">CBS6075</strain>
    </source>
</reference>
<dbReference type="EMBL" id="JAEUBE010000487">
    <property type="protein sequence ID" value="KAH3661165.1"/>
    <property type="molecule type" value="Genomic_DNA"/>
</dbReference>
<dbReference type="Pfam" id="PF00004">
    <property type="entry name" value="AAA"/>
    <property type="match status" value="1"/>
</dbReference>